<sequence>MIQDPKHRKNDDEDYIDEENESEEREDAVVEEQGKESFPASDPPANY</sequence>
<accession>A0ABU2B4B5</accession>
<dbReference type="EMBL" id="JAVDYJ010000001">
    <property type="protein sequence ID" value="MDR7348091.1"/>
    <property type="molecule type" value="Genomic_DNA"/>
</dbReference>
<proteinExistence type="predicted"/>
<name>A0ABU2B4B5_9MICC</name>
<comment type="caution">
    <text evidence="2">The sequence shown here is derived from an EMBL/GenBank/DDBJ whole genome shotgun (WGS) entry which is preliminary data.</text>
</comment>
<evidence type="ECO:0000256" key="1">
    <source>
        <dbReference type="SAM" id="MobiDB-lite"/>
    </source>
</evidence>
<dbReference type="RefSeq" id="WP_310174951.1">
    <property type="nucleotide sequence ID" value="NZ_BAABHE010000002.1"/>
</dbReference>
<feature type="compositionally biased region" description="Acidic residues" evidence="1">
    <location>
        <begin position="12"/>
        <end position="30"/>
    </location>
</feature>
<gene>
    <name evidence="2" type="ORF">J2S62_002348</name>
</gene>
<dbReference type="Proteomes" id="UP001183794">
    <property type="component" value="Unassembled WGS sequence"/>
</dbReference>
<reference evidence="2 3" key="1">
    <citation type="submission" date="2023-07" db="EMBL/GenBank/DDBJ databases">
        <title>Sequencing the genomes of 1000 actinobacteria strains.</title>
        <authorList>
            <person name="Klenk H.-P."/>
        </authorList>
    </citation>
    <scope>NUCLEOTIDE SEQUENCE [LARGE SCALE GENOMIC DNA]</scope>
    <source>
        <strain evidence="2 3">DSM 22966</strain>
    </source>
</reference>
<keyword evidence="3" id="KW-1185">Reference proteome</keyword>
<feature type="region of interest" description="Disordered" evidence="1">
    <location>
        <begin position="1"/>
        <end position="47"/>
    </location>
</feature>
<organism evidence="2 3">
    <name type="scientific">Enteractinococcus fodinae</name>
    <dbReference type="NCBI Taxonomy" id="684663"/>
    <lineage>
        <taxon>Bacteria</taxon>
        <taxon>Bacillati</taxon>
        <taxon>Actinomycetota</taxon>
        <taxon>Actinomycetes</taxon>
        <taxon>Micrococcales</taxon>
        <taxon>Micrococcaceae</taxon>
    </lineage>
</organism>
<evidence type="ECO:0000313" key="2">
    <source>
        <dbReference type="EMBL" id="MDR7348091.1"/>
    </source>
</evidence>
<evidence type="ECO:0000313" key="3">
    <source>
        <dbReference type="Proteomes" id="UP001183794"/>
    </source>
</evidence>
<protein>
    <submittedName>
        <fullName evidence="2">Uncharacterized protein</fullName>
    </submittedName>
</protein>